<dbReference type="VEuPathDB" id="FungiDB:H310_06178"/>
<dbReference type="SUPFAM" id="SSF48403">
    <property type="entry name" value="Ankyrin repeat"/>
    <property type="match status" value="1"/>
</dbReference>
<dbReference type="InterPro" id="IPR002110">
    <property type="entry name" value="Ankyrin_rpt"/>
</dbReference>
<dbReference type="Pfam" id="PF13637">
    <property type="entry name" value="Ank_4"/>
    <property type="match status" value="1"/>
</dbReference>
<accession>A0A024U5H9</accession>
<organism evidence="1">
    <name type="scientific">Aphanomyces invadans</name>
    <dbReference type="NCBI Taxonomy" id="157072"/>
    <lineage>
        <taxon>Eukaryota</taxon>
        <taxon>Sar</taxon>
        <taxon>Stramenopiles</taxon>
        <taxon>Oomycota</taxon>
        <taxon>Saprolegniomycetes</taxon>
        <taxon>Saprolegniales</taxon>
        <taxon>Verrucalvaceae</taxon>
        <taxon>Aphanomyces</taxon>
    </lineage>
</organism>
<dbReference type="RefSeq" id="XP_008869362.1">
    <property type="nucleotide sequence ID" value="XM_008871140.1"/>
</dbReference>
<dbReference type="OrthoDB" id="60606at2759"/>
<dbReference type="InterPro" id="IPR052050">
    <property type="entry name" value="SecEffector_AnkRepeat"/>
</dbReference>
<proteinExistence type="predicted"/>
<protein>
    <submittedName>
        <fullName evidence="1">Uncharacterized protein</fullName>
    </submittedName>
</protein>
<dbReference type="InterPro" id="IPR036770">
    <property type="entry name" value="Ankyrin_rpt-contain_sf"/>
</dbReference>
<dbReference type="PANTHER" id="PTHR46586:SF3">
    <property type="entry name" value="ANKYRIN REPEAT-CONTAINING PROTEIN"/>
    <property type="match status" value="1"/>
</dbReference>
<dbReference type="PANTHER" id="PTHR46586">
    <property type="entry name" value="ANKYRIN REPEAT-CONTAINING PROTEIN"/>
    <property type="match status" value="1"/>
</dbReference>
<dbReference type="EMBL" id="KI913962">
    <property type="protein sequence ID" value="ETW01514.1"/>
    <property type="molecule type" value="Genomic_DNA"/>
</dbReference>
<dbReference type="Gene3D" id="1.25.40.20">
    <property type="entry name" value="Ankyrin repeat-containing domain"/>
    <property type="match status" value="1"/>
</dbReference>
<dbReference type="STRING" id="157072.A0A024U5H9"/>
<reference evidence="1" key="1">
    <citation type="submission" date="2013-12" db="EMBL/GenBank/DDBJ databases">
        <title>The Genome Sequence of Aphanomyces invadans NJM9701.</title>
        <authorList>
            <consortium name="The Broad Institute Genomics Platform"/>
            <person name="Russ C."/>
            <person name="Tyler B."/>
            <person name="van West P."/>
            <person name="Dieguez-Uribeondo J."/>
            <person name="Young S.K."/>
            <person name="Zeng Q."/>
            <person name="Gargeya S."/>
            <person name="Fitzgerald M."/>
            <person name="Abouelleil A."/>
            <person name="Alvarado L."/>
            <person name="Chapman S.B."/>
            <person name="Gainer-Dewar J."/>
            <person name="Goldberg J."/>
            <person name="Griggs A."/>
            <person name="Gujja S."/>
            <person name="Hansen M."/>
            <person name="Howarth C."/>
            <person name="Imamovic A."/>
            <person name="Ireland A."/>
            <person name="Larimer J."/>
            <person name="McCowan C."/>
            <person name="Murphy C."/>
            <person name="Pearson M."/>
            <person name="Poon T.W."/>
            <person name="Priest M."/>
            <person name="Roberts A."/>
            <person name="Saif S."/>
            <person name="Shea T."/>
            <person name="Sykes S."/>
            <person name="Wortman J."/>
            <person name="Nusbaum C."/>
            <person name="Birren B."/>
        </authorList>
    </citation>
    <scope>NUCLEOTIDE SEQUENCE [LARGE SCALE GENOMIC DNA]</scope>
    <source>
        <strain evidence="1">NJM9701</strain>
    </source>
</reference>
<sequence>MATGYDELNRGAAFMEFCTHAMLQVLTSRELILEIVAFQSGVFYQVRPFLQTHQRLVESLHPLANHAKLLSSPAFPDMTRLKLHSELRQATTYVSLRQATLLVEAVDLFGLTFLGRLYRCRPCLFDSTFLALAIEAGKSNVVAFYHDHVVKQVPSIFHTTGAMNAAAGHGRLDIVRFLNDCHPSNHVGCSTLAMDTAAANGHLAVVKYLHAHRKEGCTVGAMDRAAQHGLLRIVQWLHENRTEGCTTAAIDGAARAGHLDVVQWLHSHRSEGCTAAALDGAAQSGHLAVVQWLHDNTYEGCTTDAMDRACESGHLNVIQFLGDNRREGWTPYAMASAVRNGHVDVVRYLHEVKGVPCPQLNVHAKCSRAMTEYLVRQRTLLTCRSARSGTRQSAARVRIG</sequence>
<dbReference type="Pfam" id="PF12796">
    <property type="entry name" value="Ank_2"/>
    <property type="match status" value="1"/>
</dbReference>
<gene>
    <name evidence="1" type="ORF">H310_06178</name>
</gene>
<dbReference type="AlphaFoldDB" id="A0A024U5H9"/>
<dbReference type="GeneID" id="20083228"/>
<evidence type="ECO:0000313" key="1">
    <source>
        <dbReference type="EMBL" id="ETW01514.1"/>
    </source>
</evidence>
<name>A0A024U5H9_9STRA</name>